<dbReference type="EMBL" id="AGNL01030976">
    <property type="protein sequence ID" value="EJK56610.1"/>
    <property type="molecule type" value="Genomic_DNA"/>
</dbReference>
<feature type="non-terminal residue" evidence="1">
    <location>
        <position position="77"/>
    </location>
</feature>
<organism evidence="1 2">
    <name type="scientific">Thalassiosira oceanica</name>
    <name type="common">Marine diatom</name>
    <dbReference type="NCBI Taxonomy" id="159749"/>
    <lineage>
        <taxon>Eukaryota</taxon>
        <taxon>Sar</taxon>
        <taxon>Stramenopiles</taxon>
        <taxon>Ochrophyta</taxon>
        <taxon>Bacillariophyta</taxon>
        <taxon>Coscinodiscophyceae</taxon>
        <taxon>Thalassiosirophycidae</taxon>
        <taxon>Thalassiosirales</taxon>
        <taxon>Thalassiosiraceae</taxon>
        <taxon>Thalassiosira</taxon>
    </lineage>
</organism>
<proteinExistence type="predicted"/>
<sequence length="77" mass="8985">MECRKNKICRPHSKKYVVGRKAERADDDAPYGDAISNRSTASQRLRTCVLDRNFTLFSNLQPPPIKIQRFSRFRESI</sequence>
<dbReference type="AlphaFoldDB" id="K0RUG8"/>
<evidence type="ECO:0000313" key="1">
    <source>
        <dbReference type="EMBL" id="EJK56610.1"/>
    </source>
</evidence>
<accession>K0RUG8</accession>
<protein>
    <submittedName>
        <fullName evidence="1">Uncharacterized protein</fullName>
    </submittedName>
</protein>
<name>K0RUG8_THAOC</name>
<comment type="caution">
    <text evidence="1">The sequence shown here is derived from an EMBL/GenBank/DDBJ whole genome shotgun (WGS) entry which is preliminary data.</text>
</comment>
<reference evidence="1 2" key="1">
    <citation type="journal article" date="2012" name="Genome Biol.">
        <title>Genome and low-iron response of an oceanic diatom adapted to chronic iron limitation.</title>
        <authorList>
            <person name="Lommer M."/>
            <person name="Specht M."/>
            <person name="Roy A.S."/>
            <person name="Kraemer L."/>
            <person name="Andreson R."/>
            <person name="Gutowska M.A."/>
            <person name="Wolf J."/>
            <person name="Bergner S.V."/>
            <person name="Schilhabel M.B."/>
            <person name="Klostermeier U.C."/>
            <person name="Beiko R.G."/>
            <person name="Rosenstiel P."/>
            <person name="Hippler M."/>
            <person name="Laroche J."/>
        </authorList>
    </citation>
    <scope>NUCLEOTIDE SEQUENCE [LARGE SCALE GENOMIC DNA]</scope>
    <source>
        <strain evidence="1 2">CCMP1005</strain>
    </source>
</reference>
<gene>
    <name evidence="1" type="ORF">THAOC_23465</name>
</gene>
<evidence type="ECO:0000313" key="2">
    <source>
        <dbReference type="Proteomes" id="UP000266841"/>
    </source>
</evidence>
<keyword evidence="2" id="KW-1185">Reference proteome</keyword>
<dbReference type="Proteomes" id="UP000266841">
    <property type="component" value="Unassembled WGS sequence"/>
</dbReference>